<dbReference type="EMBL" id="FOYM01000010">
    <property type="protein sequence ID" value="SFR04346.1"/>
    <property type="molecule type" value="Genomic_DNA"/>
</dbReference>
<gene>
    <name evidence="2" type="ORF">SAMN05660706_11048</name>
</gene>
<evidence type="ECO:0000256" key="1">
    <source>
        <dbReference type="SAM" id="MobiDB-lite"/>
    </source>
</evidence>
<name>A0A1I6DFZ7_9FIRM</name>
<evidence type="ECO:0000313" key="3">
    <source>
        <dbReference type="Proteomes" id="UP000199584"/>
    </source>
</evidence>
<dbReference type="STRING" id="39060.SAMN05660706_11048"/>
<dbReference type="Proteomes" id="UP000199584">
    <property type="component" value="Unassembled WGS sequence"/>
</dbReference>
<dbReference type="RefSeq" id="WP_092482862.1">
    <property type="nucleotide sequence ID" value="NZ_FOYM01000010.1"/>
</dbReference>
<dbReference type="OrthoDB" id="1808490at2"/>
<evidence type="ECO:0000313" key="2">
    <source>
        <dbReference type="EMBL" id="SFR04346.1"/>
    </source>
</evidence>
<keyword evidence="3" id="KW-1185">Reference proteome</keyword>
<accession>A0A1I6DFZ7</accession>
<proteinExistence type="predicted"/>
<organism evidence="2 3">
    <name type="scientific">Desulfoscipio geothermicus DSM 3669</name>
    <dbReference type="NCBI Taxonomy" id="1121426"/>
    <lineage>
        <taxon>Bacteria</taxon>
        <taxon>Bacillati</taxon>
        <taxon>Bacillota</taxon>
        <taxon>Clostridia</taxon>
        <taxon>Eubacteriales</taxon>
        <taxon>Desulfallaceae</taxon>
        <taxon>Desulfoscipio</taxon>
    </lineage>
</organism>
<dbReference type="AlphaFoldDB" id="A0A1I6DFZ7"/>
<sequence length="80" mass="8812">MPGLEKGLEKRLVDLLEIKKKHDLENDKFLLLLGMVNLMGIINMLEERTADAGPGRGARRPPAPSEMAPLMGMFGPKGKQ</sequence>
<feature type="region of interest" description="Disordered" evidence="1">
    <location>
        <begin position="51"/>
        <end position="80"/>
    </location>
</feature>
<reference evidence="3" key="1">
    <citation type="submission" date="2016-10" db="EMBL/GenBank/DDBJ databases">
        <authorList>
            <person name="Varghese N."/>
            <person name="Submissions S."/>
        </authorList>
    </citation>
    <scope>NUCLEOTIDE SEQUENCE [LARGE SCALE GENOMIC DNA]</scope>
    <source>
        <strain evidence="3">DSM 3669</strain>
    </source>
</reference>
<protein>
    <submittedName>
        <fullName evidence="2">Uncharacterized protein</fullName>
    </submittedName>
</protein>